<evidence type="ECO:0000313" key="3">
    <source>
        <dbReference type="EMBL" id="KAJ9580134.1"/>
    </source>
</evidence>
<dbReference type="Gene3D" id="1.20.1310.10">
    <property type="entry name" value="Cullin Repeats"/>
    <property type="match status" value="1"/>
</dbReference>
<comment type="similarity">
    <text evidence="1">Belongs to the cullin family.</text>
</comment>
<dbReference type="Proteomes" id="UP001233999">
    <property type="component" value="Unassembled WGS sequence"/>
</dbReference>
<dbReference type="EMBL" id="JASPKZ010008359">
    <property type="protein sequence ID" value="KAJ9580134.1"/>
    <property type="molecule type" value="Genomic_DNA"/>
</dbReference>
<dbReference type="InterPro" id="IPR042652">
    <property type="entry name" value="CACUL1"/>
</dbReference>
<feature type="non-terminal residue" evidence="3">
    <location>
        <position position="1"/>
    </location>
</feature>
<organism evidence="3 4">
    <name type="scientific">Diploptera punctata</name>
    <name type="common">Pacific beetle cockroach</name>
    <dbReference type="NCBI Taxonomy" id="6984"/>
    <lineage>
        <taxon>Eukaryota</taxon>
        <taxon>Metazoa</taxon>
        <taxon>Ecdysozoa</taxon>
        <taxon>Arthropoda</taxon>
        <taxon>Hexapoda</taxon>
        <taxon>Insecta</taxon>
        <taxon>Pterygota</taxon>
        <taxon>Neoptera</taxon>
        <taxon>Polyneoptera</taxon>
        <taxon>Dictyoptera</taxon>
        <taxon>Blattodea</taxon>
        <taxon>Blaberoidea</taxon>
        <taxon>Blaberidae</taxon>
        <taxon>Diplopterinae</taxon>
        <taxon>Diploptera</taxon>
    </lineage>
</organism>
<reference evidence="3" key="1">
    <citation type="journal article" date="2023" name="IScience">
        <title>Live-bearing cockroach genome reveals convergent evolutionary mechanisms linked to viviparity in insects and beyond.</title>
        <authorList>
            <person name="Fouks B."/>
            <person name="Harrison M.C."/>
            <person name="Mikhailova A.A."/>
            <person name="Marchal E."/>
            <person name="English S."/>
            <person name="Carruthers M."/>
            <person name="Jennings E.C."/>
            <person name="Chiamaka E.L."/>
            <person name="Frigard R.A."/>
            <person name="Pippel M."/>
            <person name="Attardo G.M."/>
            <person name="Benoit J.B."/>
            <person name="Bornberg-Bauer E."/>
            <person name="Tobe S.S."/>
        </authorList>
    </citation>
    <scope>NUCLEOTIDE SEQUENCE</scope>
    <source>
        <strain evidence="3">Stay&amp;Tobe</strain>
    </source>
</reference>
<dbReference type="Pfam" id="PF00888">
    <property type="entry name" value="Cullin"/>
    <property type="match status" value="1"/>
</dbReference>
<gene>
    <name evidence="3" type="ORF">L9F63_004207</name>
</gene>
<proteinExistence type="inferred from homology"/>
<comment type="caution">
    <text evidence="3">The sequence shown here is derived from an EMBL/GenBank/DDBJ whole genome shotgun (WGS) entry which is preliminary data.</text>
</comment>
<name>A0AAD7ZGD2_DIPPU</name>
<dbReference type="InterPro" id="IPR001373">
    <property type="entry name" value="Cullin_N"/>
</dbReference>
<dbReference type="InterPro" id="IPR016159">
    <property type="entry name" value="Cullin_repeat-like_dom_sf"/>
</dbReference>
<dbReference type="GO" id="GO:0031625">
    <property type="term" value="F:ubiquitin protein ligase binding"/>
    <property type="evidence" value="ECO:0007669"/>
    <property type="project" value="InterPro"/>
</dbReference>
<feature type="domain" description="Cullin N-terminal" evidence="2">
    <location>
        <begin position="12"/>
        <end position="153"/>
    </location>
</feature>
<reference evidence="3" key="2">
    <citation type="submission" date="2023-05" db="EMBL/GenBank/DDBJ databases">
        <authorList>
            <person name="Fouks B."/>
        </authorList>
    </citation>
    <scope>NUCLEOTIDE SEQUENCE</scope>
    <source>
        <strain evidence="3">Stay&amp;Tobe</strain>
        <tissue evidence="3">Testes</tissue>
    </source>
</reference>
<accession>A0AAD7ZGD2</accession>
<dbReference type="AlphaFoldDB" id="A0AAD7ZGD2"/>
<dbReference type="GO" id="GO:0019901">
    <property type="term" value="F:protein kinase binding"/>
    <property type="evidence" value="ECO:0007669"/>
    <property type="project" value="TreeGrafter"/>
</dbReference>
<dbReference type="PANTHER" id="PTHR46636">
    <property type="entry name" value="CDK2-ASSOCIATED AND CULLIN DOMAIN-CONTAINING PROTEIN 1"/>
    <property type="match status" value="1"/>
</dbReference>
<evidence type="ECO:0000313" key="4">
    <source>
        <dbReference type="Proteomes" id="UP001233999"/>
    </source>
</evidence>
<protein>
    <recommendedName>
        <fullName evidence="2">Cullin N-terminal domain-containing protein</fullName>
    </recommendedName>
</protein>
<dbReference type="PANTHER" id="PTHR46636:SF1">
    <property type="entry name" value="CDK2-ASSOCIATED AND CULLIN DOMAIN-CONTAINING PROTEIN 1"/>
    <property type="match status" value="1"/>
</dbReference>
<dbReference type="GO" id="GO:0006511">
    <property type="term" value="P:ubiquitin-dependent protein catabolic process"/>
    <property type="evidence" value="ECO:0007669"/>
    <property type="project" value="InterPro"/>
</dbReference>
<dbReference type="SUPFAM" id="SSF74788">
    <property type="entry name" value="Cullin repeat-like"/>
    <property type="match status" value="1"/>
</dbReference>
<sequence>MNQNNSKYEGYWGVVSKAVEHILQGTPGTRVSFEQMYSIVYKSVCDGFSEKMHDDLMAQCTRHLELVDLSLNSYKQESDQQQGGDVTRLIIFFHQALECYLKAIQQITPIFAYMNKFYVEVTSQSSLHAQLLDLFRHKVADNRMDVLMASVEDLLTRPFALPPAAISALFVNLHCVGRGEYGRRYPHLFSRYVPGILPPMKEGDLDAHIAEIRALQDNLRAEDEGATAMQKGQKRRGDDENYGPTFCVALSNQQQASVLPDIMFNN</sequence>
<evidence type="ECO:0000256" key="1">
    <source>
        <dbReference type="ARBA" id="ARBA00006019"/>
    </source>
</evidence>
<keyword evidence="4" id="KW-1185">Reference proteome</keyword>
<dbReference type="GO" id="GO:0000082">
    <property type="term" value="P:G1/S transition of mitotic cell cycle"/>
    <property type="evidence" value="ECO:0007669"/>
    <property type="project" value="TreeGrafter"/>
</dbReference>
<evidence type="ECO:0000259" key="2">
    <source>
        <dbReference type="Pfam" id="PF00888"/>
    </source>
</evidence>